<dbReference type="Proteomes" id="UP001176941">
    <property type="component" value="Chromosome 7"/>
</dbReference>
<organism evidence="1 2">
    <name type="scientific">Rangifer tarandus platyrhynchus</name>
    <name type="common">Svalbard reindeer</name>
    <dbReference type="NCBI Taxonomy" id="3082113"/>
    <lineage>
        <taxon>Eukaryota</taxon>
        <taxon>Metazoa</taxon>
        <taxon>Chordata</taxon>
        <taxon>Craniata</taxon>
        <taxon>Vertebrata</taxon>
        <taxon>Euteleostomi</taxon>
        <taxon>Mammalia</taxon>
        <taxon>Eutheria</taxon>
        <taxon>Laurasiatheria</taxon>
        <taxon>Artiodactyla</taxon>
        <taxon>Ruminantia</taxon>
        <taxon>Pecora</taxon>
        <taxon>Cervidae</taxon>
        <taxon>Odocoileinae</taxon>
        <taxon>Rangifer</taxon>
    </lineage>
</organism>
<reference evidence="1" key="1">
    <citation type="submission" date="2023-04" db="EMBL/GenBank/DDBJ databases">
        <authorList>
            <consortium name="ELIXIR-Norway"/>
        </authorList>
    </citation>
    <scope>NUCLEOTIDE SEQUENCE [LARGE SCALE GENOMIC DNA]</scope>
</reference>
<dbReference type="EMBL" id="OX459943">
    <property type="protein sequence ID" value="CAI9177480.1"/>
    <property type="molecule type" value="Genomic_DNA"/>
</dbReference>
<name>A0ABN8ZU92_RANTA</name>
<keyword evidence="2" id="KW-1185">Reference proteome</keyword>
<protein>
    <submittedName>
        <fullName evidence="1">Uncharacterized protein</fullName>
    </submittedName>
</protein>
<gene>
    <name evidence="1" type="ORF">MRATA1EN1_LOCUS26442</name>
</gene>
<evidence type="ECO:0000313" key="1">
    <source>
        <dbReference type="EMBL" id="CAI9177480.1"/>
    </source>
</evidence>
<accession>A0ABN8ZU92</accession>
<sequence length="134" mass="14650">MIEKRGKGSTFVGCCSRRQNRSLDISSCVRKAFNTESFQWRGAYASRCDFLTTSEQAILKGAIRLLSSIRGPSPAPPRDVLCVGKPVPSDGKLEDLEEVPPGNVLGRKIVCQNDYKCNIEGIGIQPTTSAYLLN</sequence>
<proteinExistence type="predicted"/>
<evidence type="ECO:0000313" key="2">
    <source>
        <dbReference type="Proteomes" id="UP001176941"/>
    </source>
</evidence>